<keyword evidence="2" id="KW-1185">Reference proteome</keyword>
<proteinExistence type="predicted"/>
<evidence type="ECO:0000313" key="2">
    <source>
        <dbReference type="Proteomes" id="UP000215224"/>
    </source>
</evidence>
<dbReference type="KEGG" id="bcoh:BC6307_02445"/>
<evidence type="ECO:0000313" key="1">
    <source>
        <dbReference type="EMBL" id="AST90222.1"/>
    </source>
</evidence>
<dbReference type="InterPro" id="IPR012347">
    <property type="entry name" value="Ferritin-like"/>
</dbReference>
<name>A0A223KL77_9BACI</name>
<gene>
    <name evidence="1" type="ORF">BC6307_02445</name>
</gene>
<dbReference type="STRING" id="1314751.GCA_001591425_03137"/>
<reference evidence="1 2" key="1">
    <citation type="submission" date="2016-12" db="EMBL/GenBank/DDBJ databases">
        <title>The whole genome sequencing and assembly of Bacillus cohnii DSM 6307T strain.</title>
        <authorList>
            <person name="Lee Y.-J."/>
            <person name="Yi H."/>
            <person name="Bahn Y.-S."/>
            <person name="Kim J.F."/>
            <person name="Lee D.-W."/>
        </authorList>
    </citation>
    <scope>NUCLEOTIDE SEQUENCE [LARGE SCALE GENOMIC DNA]</scope>
    <source>
        <strain evidence="1 2">DSM 6307</strain>
    </source>
</reference>
<protein>
    <recommendedName>
        <fullName evidence="3">Spore coat protein</fullName>
    </recommendedName>
</protein>
<sequence length="68" mass="7864">MKTKLALHEALEAHELLNFKNLSITKSFMMSGLVQDEQLKTILNQEVEFGTKFIHQLQNFLTDRSNEA</sequence>
<dbReference type="AlphaFoldDB" id="A0A223KL77"/>
<dbReference type="RefSeq" id="WP_066418165.1">
    <property type="nucleotide sequence ID" value="NZ_CP018866.1"/>
</dbReference>
<organism evidence="1 2">
    <name type="scientific">Sutcliffiella cohnii</name>
    <dbReference type="NCBI Taxonomy" id="33932"/>
    <lineage>
        <taxon>Bacteria</taxon>
        <taxon>Bacillati</taxon>
        <taxon>Bacillota</taxon>
        <taxon>Bacilli</taxon>
        <taxon>Bacillales</taxon>
        <taxon>Bacillaceae</taxon>
        <taxon>Sutcliffiella</taxon>
    </lineage>
</organism>
<dbReference type="Gene3D" id="1.20.1260.10">
    <property type="match status" value="1"/>
</dbReference>
<dbReference type="EMBL" id="CP018866">
    <property type="protein sequence ID" value="AST90222.1"/>
    <property type="molecule type" value="Genomic_DNA"/>
</dbReference>
<dbReference type="Proteomes" id="UP000215224">
    <property type="component" value="Chromosome"/>
</dbReference>
<accession>A0A223KL77</accession>
<evidence type="ECO:0008006" key="3">
    <source>
        <dbReference type="Google" id="ProtNLM"/>
    </source>
</evidence>